<feature type="domain" description="Calcineurin-like phosphoesterase" evidence="4">
    <location>
        <begin position="20"/>
        <end position="225"/>
    </location>
</feature>
<feature type="signal peptide" evidence="3">
    <location>
        <begin position="1"/>
        <end position="18"/>
    </location>
</feature>
<dbReference type="InterPro" id="IPR051558">
    <property type="entry name" value="Metallophosphoesterase_PAP"/>
</dbReference>
<dbReference type="InterPro" id="IPR029052">
    <property type="entry name" value="Metallo-depent_PP-like"/>
</dbReference>
<dbReference type="STRING" id="283909.R7ULR6"/>
<proteinExistence type="predicted"/>
<dbReference type="InterPro" id="IPR004843">
    <property type="entry name" value="Calcineurin-like_PHP"/>
</dbReference>
<dbReference type="EMBL" id="AMQN01008237">
    <property type="status" value="NOT_ANNOTATED_CDS"/>
    <property type="molecule type" value="Genomic_DNA"/>
</dbReference>
<keyword evidence="1 3" id="KW-0732">Signal</keyword>
<keyword evidence="2" id="KW-0378">Hydrolase</keyword>
<dbReference type="SUPFAM" id="SSF56300">
    <property type="entry name" value="Metallo-dependent phosphatases"/>
    <property type="match status" value="1"/>
</dbReference>
<dbReference type="GO" id="GO:0016787">
    <property type="term" value="F:hydrolase activity"/>
    <property type="evidence" value="ECO:0007669"/>
    <property type="project" value="UniProtKB-KW"/>
</dbReference>
<dbReference type="HOGENOM" id="CLU_043332_1_1_1"/>
<evidence type="ECO:0000259" key="4">
    <source>
        <dbReference type="Pfam" id="PF00149"/>
    </source>
</evidence>
<reference evidence="5 7" key="2">
    <citation type="journal article" date="2013" name="Nature">
        <title>Insights into bilaterian evolution from three spiralian genomes.</title>
        <authorList>
            <person name="Simakov O."/>
            <person name="Marletaz F."/>
            <person name="Cho S.J."/>
            <person name="Edsinger-Gonzales E."/>
            <person name="Havlak P."/>
            <person name="Hellsten U."/>
            <person name="Kuo D.H."/>
            <person name="Larsson T."/>
            <person name="Lv J."/>
            <person name="Arendt D."/>
            <person name="Savage R."/>
            <person name="Osoegawa K."/>
            <person name="de Jong P."/>
            <person name="Grimwood J."/>
            <person name="Chapman J.A."/>
            <person name="Shapiro H."/>
            <person name="Aerts A."/>
            <person name="Otillar R.P."/>
            <person name="Terry A.Y."/>
            <person name="Boore J.L."/>
            <person name="Grigoriev I.V."/>
            <person name="Lindberg D.R."/>
            <person name="Seaver E.C."/>
            <person name="Weisblat D.A."/>
            <person name="Putnam N.H."/>
            <person name="Rokhsar D.S."/>
        </authorList>
    </citation>
    <scope>NUCLEOTIDE SEQUENCE</scope>
    <source>
        <strain evidence="5 7">I ESC-2004</strain>
    </source>
</reference>
<feature type="chain" id="PRO_5008788189" description="Calcineurin-like phosphoesterase domain-containing protein" evidence="3">
    <location>
        <begin position="19"/>
        <end position="311"/>
    </location>
</feature>
<evidence type="ECO:0000256" key="2">
    <source>
        <dbReference type="ARBA" id="ARBA00022801"/>
    </source>
</evidence>
<dbReference type="PANTHER" id="PTHR10161:SF14">
    <property type="entry name" value="TARTRATE-RESISTANT ACID PHOSPHATASE TYPE 5"/>
    <property type="match status" value="1"/>
</dbReference>
<evidence type="ECO:0000256" key="1">
    <source>
        <dbReference type="ARBA" id="ARBA00022729"/>
    </source>
</evidence>
<gene>
    <name evidence="5" type="ORF">CAPTEDRAFT_188423</name>
</gene>
<protein>
    <recommendedName>
        <fullName evidence="4">Calcineurin-like phosphoesterase domain-containing protein</fullName>
    </recommendedName>
</protein>
<sequence length="311" mass="35713">MKFQLALLVAGLLQLSAAHKILVIGDWGQETTSSSRPAQEMVSRAMGKYLEDNPETEYIVSTGDNFYSYGVTSPESERFDSSWRDVYWVPEYPVMSSLPWYISLGNHDHSDDFDELHQVTFGITEPKWILPDLWHDWVDVKDGYSVHWLVVDSQSMRHDKHDVEAQVAWFEEALDSSTADYKIVVAHHTMYGAGRYSGSTTLRRLIQPAMERYDVDVFLSGHDHNLQHVKPEAGLSDKMDYVISGGGGRVLYEFDNDNLEAIQDLGYELVHFEEYYGVVTFDFDPEKMTVDFYSPDSNEDLQLVHTFDRPN</sequence>
<reference evidence="7" key="1">
    <citation type="submission" date="2012-12" db="EMBL/GenBank/DDBJ databases">
        <authorList>
            <person name="Hellsten U."/>
            <person name="Grimwood J."/>
            <person name="Chapman J.A."/>
            <person name="Shapiro H."/>
            <person name="Aerts A."/>
            <person name="Otillar R.P."/>
            <person name="Terry A.Y."/>
            <person name="Boore J.L."/>
            <person name="Simakov O."/>
            <person name="Marletaz F."/>
            <person name="Cho S.-J."/>
            <person name="Edsinger-Gonzales E."/>
            <person name="Havlak P."/>
            <person name="Kuo D.-H."/>
            <person name="Larsson T."/>
            <person name="Lv J."/>
            <person name="Arendt D."/>
            <person name="Savage R."/>
            <person name="Osoegawa K."/>
            <person name="de Jong P."/>
            <person name="Lindberg D.R."/>
            <person name="Seaver E.C."/>
            <person name="Weisblat D.A."/>
            <person name="Putnam N.H."/>
            <person name="Grigoriev I.V."/>
            <person name="Rokhsar D.S."/>
        </authorList>
    </citation>
    <scope>NUCLEOTIDE SEQUENCE</scope>
    <source>
        <strain evidence="7">I ESC-2004</strain>
    </source>
</reference>
<accession>R7ULR6</accession>
<evidence type="ECO:0000313" key="6">
    <source>
        <dbReference type="EnsemblMetazoa" id="CapteP188423"/>
    </source>
</evidence>
<dbReference type="Proteomes" id="UP000014760">
    <property type="component" value="Unassembled WGS sequence"/>
</dbReference>
<dbReference type="PANTHER" id="PTHR10161">
    <property type="entry name" value="TARTRATE-RESISTANT ACID PHOSPHATASE TYPE 5"/>
    <property type="match status" value="1"/>
</dbReference>
<dbReference type="Gene3D" id="3.60.21.10">
    <property type="match status" value="1"/>
</dbReference>
<dbReference type="AlphaFoldDB" id="R7ULR6"/>
<dbReference type="EnsemblMetazoa" id="CapteT188423">
    <property type="protein sequence ID" value="CapteP188423"/>
    <property type="gene ID" value="CapteG188423"/>
</dbReference>
<organism evidence="5">
    <name type="scientific">Capitella teleta</name>
    <name type="common">Polychaete worm</name>
    <dbReference type="NCBI Taxonomy" id="283909"/>
    <lineage>
        <taxon>Eukaryota</taxon>
        <taxon>Metazoa</taxon>
        <taxon>Spiralia</taxon>
        <taxon>Lophotrochozoa</taxon>
        <taxon>Annelida</taxon>
        <taxon>Polychaeta</taxon>
        <taxon>Sedentaria</taxon>
        <taxon>Scolecida</taxon>
        <taxon>Capitellidae</taxon>
        <taxon>Capitella</taxon>
    </lineage>
</organism>
<keyword evidence="7" id="KW-1185">Reference proteome</keyword>
<evidence type="ECO:0000313" key="5">
    <source>
        <dbReference type="EMBL" id="ELU04222.1"/>
    </source>
</evidence>
<dbReference type="OrthoDB" id="411211at2759"/>
<reference evidence="6" key="3">
    <citation type="submission" date="2015-06" db="UniProtKB">
        <authorList>
            <consortium name="EnsemblMetazoa"/>
        </authorList>
    </citation>
    <scope>IDENTIFICATION</scope>
</reference>
<evidence type="ECO:0000256" key="3">
    <source>
        <dbReference type="SAM" id="SignalP"/>
    </source>
</evidence>
<dbReference type="Pfam" id="PF00149">
    <property type="entry name" value="Metallophos"/>
    <property type="match status" value="1"/>
</dbReference>
<dbReference type="EMBL" id="KB302535">
    <property type="protein sequence ID" value="ELU04222.1"/>
    <property type="molecule type" value="Genomic_DNA"/>
</dbReference>
<name>R7ULR6_CAPTE</name>
<dbReference type="OMA" id="MKEGANM"/>
<evidence type="ECO:0000313" key="7">
    <source>
        <dbReference type="Proteomes" id="UP000014760"/>
    </source>
</evidence>